<evidence type="ECO:0000313" key="1">
    <source>
        <dbReference type="EMBL" id="MBT1072508.1"/>
    </source>
</evidence>
<gene>
    <name evidence="1" type="ORF">KJB30_11975</name>
</gene>
<comment type="caution">
    <text evidence="1">The sequence shown here is derived from an EMBL/GenBank/DDBJ whole genome shotgun (WGS) entry which is preliminary data.</text>
</comment>
<dbReference type="EMBL" id="JAHDYS010000010">
    <property type="protein sequence ID" value="MBT1072508.1"/>
    <property type="molecule type" value="Genomic_DNA"/>
</dbReference>
<proteinExistence type="predicted"/>
<evidence type="ECO:0000313" key="2">
    <source>
        <dbReference type="Proteomes" id="UP000784128"/>
    </source>
</evidence>
<dbReference type="RefSeq" id="WP_214299563.1">
    <property type="nucleotide sequence ID" value="NZ_JAHDYS010000010.1"/>
</dbReference>
<sequence length="177" mass="19250">MEKFRLLVVGLFIVVVHTHSAGASEVNLIQPVLPPASLEAVVGKNGIKICEDGHVLQKDGQCCPEGTSNNLWSSVCTPFNIIEDQIFNYNDVARYCPSSDMFIVSDKNWKWFSCAASDSTVMYSAAKGTEGSKFCRDHGYGSLLKIKPWGTVGCIKIGDSQGDGCIETGKCSFDKNK</sequence>
<reference evidence="1 2" key="1">
    <citation type="submission" date="2021-05" db="EMBL/GenBank/DDBJ databases">
        <title>The draft genome of Geobacter chapellei DSM 13688.</title>
        <authorList>
            <person name="Xu Z."/>
            <person name="Masuda Y."/>
            <person name="Itoh H."/>
            <person name="Senoo K."/>
        </authorList>
    </citation>
    <scope>NUCLEOTIDE SEQUENCE [LARGE SCALE GENOMIC DNA]</scope>
    <source>
        <strain evidence="1 2">DSM 13688</strain>
    </source>
</reference>
<name>A0ABS5UA24_9BACT</name>
<keyword evidence="2" id="KW-1185">Reference proteome</keyword>
<accession>A0ABS5UA24</accession>
<protein>
    <submittedName>
        <fullName evidence="1">Uncharacterized protein</fullName>
    </submittedName>
</protein>
<dbReference type="Proteomes" id="UP000784128">
    <property type="component" value="Unassembled WGS sequence"/>
</dbReference>
<organism evidence="1 2">
    <name type="scientific">Pelotalea chapellei</name>
    <dbReference type="NCBI Taxonomy" id="44671"/>
    <lineage>
        <taxon>Bacteria</taxon>
        <taxon>Pseudomonadati</taxon>
        <taxon>Thermodesulfobacteriota</taxon>
        <taxon>Desulfuromonadia</taxon>
        <taxon>Geobacterales</taxon>
        <taxon>Geobacteraceae</taxon>
        <taxon>Pelotalea</taxon>
    </lineage>
</organism>